<keyword evidence="3" id="KW-1185">Reference proteome</keyword>
<gene>
    <name evidence="2" type="ORF">RR46_12770</name>
</gene>
<evidence type="ECO:0000313" key="2">
    <source>
        <dbReference type="EMBL" id="KPI96740.1"/>
    </source>
</evidence>
<dbReference type="EMBL" id="KQ459593">
    <property type="protein sequence ID" value="KPI96740.1"/>
    <property type="molecule type" value="Genomic_DNA"/>
</dbReference>
<reference evidence="2 3" key="1">
    <citation type="journal article" date="2015" name="Nat. Commun.">
        <title>Outbred genome sequencing and CRISPR/Cas9 gene editing in butterflies.</title>
        <authorList>
            <person name="Li X."/>
            <person name="Fan D."/>
            <person name="Zhang W."/>
            <person name="Liu G."/>
            <person name="Zhang L."/>
            <person name="Zhao L."/>
            <person name="Fang X."/>
            <person name="Chen L."/>
            <person name="Dong Y."/>
            <person name="Chen Y."/>
            <person name="Ding Y."/>
            <person name="Zhao R."/>
            <person name="Feng M."/>
            <person name="Zhu Y."/>
            <person name="Feng Y."/>
            <person name="Jiang X."/>
            <person name="Zhu D."/>
            <person name="Xiang H."/>
            <person name="Feng X."/>
            <person name="Li S."/>
            <person name="Wang J."/>
            <person name="Zhang G."/>
            <person name="Kronforst M.R."/>
            <person name="Wang W."/>
        </authorList>
    </citation>
    <scope>NUCLEOTIDE SEQUENCE [LARGE SCALE GENOMIC DNA]</scope>
    <source>
        <strain evidence="2">Ya'a_city_454_Px</strain>
        <tissue evidence="2">Whole body</tissue>
    </source>
</reference>
<name>A0A194PZZ3_PAPXU</name>
<protein>
    <recommendedName>
        <fullName evidence="4">MARVEL domain-containing protein</fullName>
    </recommendedName>
</protein>
<evidence type="ECO:0000256" key="1">
    <source>
        <dbReference type="SAM" id="Phobius"/>
    </source>
</evidence>
<keyword evidence="1" id="KW-0472">Membrane</keyword>
<evidence type="ECO:0000313" key="3">
    <source>
        <dbReference type="Proteomes" id="UP000053268"/>
    </source>
</evidence>
<sequence>MSVLEKVQRDNDSTFKSSLLLLRLGTLVVLACMLTVHLRSLRLFRWEQSVTGGVVITYCIAVLGLALCAGSTNCRGHAIQAYLCGTGAALLAVNAGVIYRRWKSASQLTHVVAELLGVLGVPLKRQVVIKVSLSAIAATCLLVDLFFAPYFSRDRSLSNSNSS</sequence>
<proteinExistence type="predicted"/>
<feature type="transmembrane region" description="Helical" evidence="1">
    <location>
        <begin position="78"/>
        <end position="99"/>
    </location>
</feature>
<evidence type="ECO:0008006" key="4">
    <source>
        <dbReference type="Google" id="ProtNLM"/>
    </source>
</evidence>
<keyword evidence="1" id="KW-0812">Transmembrane</keyword>
<feature type="transmembrane region" description="Helical" evidence="1">
    <location>
        <begin position="20"/>
        <end position="38"/>
    </location>
</feature>
<feature type="transmembrane region" description="Helical" evidence="1">
    <location>
        <begin position="50"/>
        <end position="72"/>
    </location>
</feature>
<organism evidence="2 3">
    <name type="scientific">Papilio xuthus</name>
    <name type="common">Asian swallowtail butterfly</name>
    <dbReference type="NCBI Taxonomy" id="66420"/>
    <lineage>
        <taxon>Eukaryota</taxon>
        <taxon>Metazoa</taxon>
        <taxon>Ecdysozoa</taxon>
        <taxon>Arthropoda</taxon>
        <taxon>Hexapoda</taxon>
        <taxon>Insecta</taxon>
        <taxon>Pterygota</taxon>
        <taxon>Neoptera</taxon>
        <taxon>Endopterygota</taxon>
        <taxon>Lepidoptera</taxon>
        <taxon>Glossata</taxon>
        <taxon>Ditrysia</taxon>
        <taxon>Papilionoidea</taxon>
        <taxon>Papilionidae</taxon>
        <taxon>Papilioninae</taxon>
        <taxon>Papilio</taxon>
    </lineage>
</organism>
<dbReference type="Proteomes" id="UP000053268">
    <property type="component" value="Unassembled WGS sequence"/>
</dbReference>
<feature type="transmembrane region" description="Helical" evidence="1">
    <location>
        <begin position="131"/>
        <end position="151"/>
    </location>
</feature>
<keyword evidence="1" id="KW-1133">Transmembrane helix</keyword>
<accession>A0A194PZZ3</accession>
<dbReference type="AlphaFoldDB" id="A0A194PZZ3"/>